<gene>
    <name evidence="1" type="ORF">ACFPOE_22250</name>
</gene>
<proteinExistence type="predicted"/>
<dbReference type="RefSeq" id="WP_376852533.1">
    <property type="nucleotide sequence ID" value="NZ_JBHSMF010000015.1"/>
</dbReference>
<evidence type="ECO:0000313" key="1">
    <source>
        <dbReference type="EMBL" id="MFC5500281.1"/>
    </source>
</evidence>
<comment type="caution">
    <text evidence="1">The sequence shown here is derived from an EMBL/GenBank/DDBJ whole genome shotgun (WGS) entry which is preliminary data.</text>
</comment>
<keyword evidence="2" id="KW-1185">Reference proteome</keyword>
<organism evidence="1 2">
    <name type="scientific">Caenimonas terrae</name>
    <dbReference type="NCBI Taxonomy" id="696074"/>
    <lineage>
        <taxon>Bacteria</taxon>
        <taxon>Pseudomonadati</taxon>
        <taxon>Pseudomonadota</taxon>
        <taxon>Betaproteobacteria</taxon>
        <taxon>Burkholderiales</taxon>
        <taxon>Comamonadaceae</taxon>
        <taxon>Caenimonas</taxon>
    </lineage>
</organism>
<evidence type="ECO:0000313" key="2">
    <source>
        <dbReference type="Proteomes" id="UP001596037"/>
    </source>
</evidence>
<dbReference type="EMBL" id="JBHSMF010000015">
    <property type="protein sequence ID" value="MFC5500281.1"/>
    <property type="molecule type" value="Genomic_DNA"/>
</dbReference>
<reference evidence="2" key="1">
    <citation type="journal article" date="2019" name="Int. J. Syst. Evol. Microbiol.">
        <title>The Global Catalogue of Microorganisms (GCM) 10K type strain sequencing project: providing services to taxonomists for standard genome sequencing and annotation.</title>
        <authorList>
            <consortium name="The Broad Institute Genomics Platform"/>
            <consortium name="The Broad Institute Genome Sequencing Center for Infectious Disease"/>
            <person name="Wu L."/>
            <person name="Ma J."/>
        </authorList>
    </citation>
    <scope>NUCLEOTIDE SEQUENCE [LARGE SCALE GENOMIC DNA]</scope>
    <source>
        <strain evidence="2">CCUG 57401</strain>
    </source>
</reference>
<dbReference type="Proteomes" id="UP001596037">
    <property type="component" value="Unassembled WGS sequence"/>
</dbReference>
<name>A0ABW0NI55_9BURK</name>
<protein>
    <recommendedName>
        <fullName evidence="3">SH3 domain-containing protein</fullName>
    </recommendedName>
</protein>
<accession>A0ABW0NI55</accession>
<sequence>MAATTLAAVAVAATMQTAIVTSDQAALRAAPRDSAQQQAQLWQGEVLEVRGERLDYLQVYDHRRERAGFVRASQVRRSALAPADAPELLAVLRFVQERPGSEALGIGIAAAWLQAAPAEALNGSDGIAALDALGTMADRLARRASSGAALTKPQEAALSAHLDVARHYGVNFASYERDGRMTICYDGEAFRRVLAMKSVPEQRARAALALTRTECVDPNLQPLQRAQVDQWRADVLERVDAARLPGWLRNRVLMRRASVAATVAYQRTRQGLPAADVAQKALAELASVSKSELTDVDQPAYNDAAMRVNASRWAALPAVAVAAAEAGSRNPFIVTVPGQPGETCVLLVDAKHDEKSPLARRCTYAIVWAGSASLNREGNALALAVQPLEAWRELWLFRKDARGAWDISVLPPATTNPDLGYAEFAGWVPGGKQVLVAREARGEGKYKRSFEVLKLASLTAERQAAEPAMLGAFNRWQDAGWKGGSVSLR</sequence>
<evidence type="ECO:0008006" key="3">
    <source>
        <dbReference type="Google" id="ProtNLM"/>
    </source>
</evidence>